<dbReference type="Proteomes" id="UP000287651">
    <property type="component" value="Unassembled WGS sequence"/>
</dbReference>
<proteinExistence type="predicted"/>
<reference evidence="1 2" key="1">
    <citation type="journal article" date="2014" name="Agronomy (Basel)">
        <title>A Draft Genome Sequence for Ensete ventricosum, the Drought-Tolerant Tree Against Hunger.</title>
        <authorList>
            <person name="Harrison J."/>
            <person name="Moore K.A."/>
            <person name="Paszkiewicz K."/>
            <person name="Jones T."/>
            <person name="Grant M."/>
            <person name="Ambacheew D."/>
            <person name="Muzemil S."/>
            <person name="Studholme D.J."/>
        </authorList>
    </citation>
    <scope>NUCLEOTIDE SEQUENCE [LARGE SCALE GENOMIC DNA]</scope>
</reference>
<dbReference type="AlphaFoldDB" id="A0A426YNP6"/>
<name>A0A426YNP6_ENSVE</name>
<protein>
    <submittedName>
        <fullName evidence="1">Uncharacterized protein</fullName>
    </submittedName>
</protein>
<accession>A0A426YNP6</accession>
<comment type="caution">
    <text evidence="1">The sequence shown here is derived from an EMBL/GenBank/DDBJ whole genome shotgun (WGS) entry which is preliminary data.</text>
</comment>
<dbReference type="EMBL" id="AMZH03011182">
    <property type="protein sequence ID" value="RRT53364.1"/>
    <property type="molecule type" value="Genomic_DNA"/>
</dbReference>
<evidence type="ECO:0000313" key="2">
    <source>
        <dbReference type="Proteomes" id="UP000287651"/>
    </source>
</evidence>
<gene>
    <name evidence="1" type="ORF">B296_00027318</name>
</gene>
<sequence length="113" mass="13168">MCDSRVGGRRLWVDFKTCWVIDYPRAVVHPWRKRRMMTVSTMGVGGRRQQLIVKDAKGGRLLRQGRQRRGWAATRQRRKKVVVRRWSSGRGGCGWKDVATVVVKEEREMVADD</sequence>
<evidence type="ECO:0000313" key="1">
    <source>
        <dbReference type="EMBL" id="RRT53364.1"/>
    </source>
</evidence>
<organism evidence="1 2">
    <name type="scientific">Ensete ventricosum</name>
    <name type="common">Abyssinian banana</name>
    <name type="synonym">Musa ensete</name>
    <dbReference type="NCBI Taxonomy" id="4639"/>
    <lineage>
        <taxon>Eukaryota</taxon>
        <taxon>Viridiplantae</taxon>
        <taxon>Streptophyta</taxon>
        <taxon>Embryophyta</taxon>
        <taxon>Tracheophyta</taxon>
        <taxon>Spermatophyta</taxon>
        <taxon>Magnoliopsida</taxon>
        <taxon>Liliopsida</taxon>
        <taxon>Zingiberales</taxon>
        <taxon>Musaceae</taxon>
        <taxon>Ensete</taxon>
    </lineage>
</organism>